<dbReference type="Proteomes" id="UP000010475">
    <property type="component" value="Chromosome"/>
</dbReference>
<protein>
    <submittedName>
        <fullName evidence="2">PEP-CTERM putative exosortase interaction domain-containing protein</fullName>
    </submittedName>
</protein>
<dbReference type="Pfam" id="PF00657">
    <property type="entry name" value="Lipase_GDSL"/>
    <property type="match status" value="1"/>
</dbReference>
<dbReference type="InterPro" id="IPR013424">
    <property type="entry name" value="Ice-binding_C"/>
</dbReference>
<gene>
    <name evidence="2" type="ORF">Cylst_5062</name>
</gene>
<evidence type="ECO:0000313" key="3">
    <source>
        <dbReference type="Proteomes" id="UP000010475"/>
    </source>
</evidence>
<dbReference type="AlphaFoldDB" id="K9X3U3"/>
<evidence type="ECO:0000313" key="2">
    <source>
        <dbReference type="EMBL" id="AFZ27108.1"/>
    </source>
</evidence>
<keyword evidence="1" id="KW-0378">Hydrolase</keyword>
<dbReference type="eggNOG" id="COG3240">
    <property type="taxonomic scope" value="Bacteria"/>
</dbReference>
<dbReference type="KEGG" id="csg:Cylst_5062"/>
<dbReference type="HOGENOM" id="CLU_015101_3_2_3"/>
<accession>K9X3U3</accession>
<dbReference type="GO" id="GO:0016788">
    <property type="term" value="F:hydrolase activity, acting on ester bonds"/>
    <property type="evidence" value="ECO:0007669"/>
    <property type="project" value="InterPro"/>
</dbReference>
<dbReference type="SUPFAM" id="SSF52266">
    <property type="entry name" value="SGNH hydrolase"/>
    <property type="match status" value="1"/>
</dbReference>
<organism evidence="2 3">
    <name type="scientific">Cylindrospermum stagnale PCC 7417</name>
    <dbReference type="NCBI Taxonomy" id="56107"/>
    <lineage>
        <taxon>Bacteria</taxon>
        <taxon>Bacillati</taxon>
        <taxon>Cyanobacteriota</taxon>
        <taxon>Cyanophyceae</taxon>
        <taxon>Nostocales</taxon>
        <taxon>Nostocaceae</taxon>
        <taxon>Cylindrospermum</taxon>
    </lineage>
</organism>
<dbReference type="InterPro" id="IPR051058">
    <property type="entry name" value="GDSL_Est/Lipase"/>
</dbReference>
<dbReference type="PANTHER" id="PTHR45648">
    <property type="entry name" value="GDSL LIPASE/ACYLHYDROLASE FAMILY PROTEIN (AFU_ORTHOLOGUE AFUA_4G14700)"/>
    <property type="match status" value="1"/>
</dbReference>
<keyword evidence="3" id="KW-1185">Reference proteome</keyword>
<dbReference type="CDD" id="cd01846">
    <property type="entry name" value="fatty_acyltransferase_like"/>
    <property type="match status" value="1"/>
</dbReference>
<dbReference type="NCBIfam" id="TIGR02595">
    <property type="entry name" value="PEP_CTERM"/>
    <property type="match status" value="1"/>
</dbReference>
<dbReference type="EMBL" id="CP003642">
    <property type="protein sequence ID" value="AFZ27108.1"/>
    <property type="molecule type" value="Genomic_DNA"/>
</dbReference>
<name>K9X3U3_9NOST</name>
<dbReference type="PATRIC" id="fig|56107.3.peg.5560"/>
<evidence type="ECO:0000256" key="1">
    <source>
        <dbReference type="ARBA" id="ARBA00022801"/>
    </source>
</evidence>
<proteinExistence type="predicted"/>
<dbReference type="InterPro" id="IPR036514">
    <property type="entry name" value="SGNH_hydro_sf"/>
</dbReference>
<dbReference type="Gene3D" id="3.40.50.1110">
    <property type="entry name" value="SGNH hydrolase"/>
    <property type="match status" value="1"/>
</dbReference>
<reference evidence="2 3" key="1">
    <citation type="submission" date="2012-06" db="EMBL/GenBank/DDBJ databases">
        <title>Finished chromosome of genome of Cylindrospermum stagnale PCC 7417.</title>
        <authorList>
            <consortium name="US DOE Joint Genome Institute"/>
            <person name="Gugger M."/>
            <person name="Coursin T."/>
            <person name="Rippka R."/>
            <person name="Tandeau De Marsac N."/>
            <person name="Huntemann M."/>
            <person name="Wei C.-L."/>
            <person name="Han J."/>
            <person name="Detter J.C."/>
            <person name="Han C."/>
            <person name="Tapia R."/>
            <person name="Chen A."/>
            <person name="Kyrpides N."/>
            <person name="Mavromatis K."/>
            <person name="Markowitz V."/>
            <person name="Szeto E."/>
            <person name="Ivanova N."/>
            <person name="Pagani I."/>
            <person name="Pati A."/>
            <person name="Goodwin L."/>
            <person name="Nordberg H.P."/>
            <person name="Cantor M.N."/>
            <person name="Hua S.X."/>
            <person name="Woyke T."/>
            <person name="Kerfeld C.A."/>
        </authorList>
    </citation>
    <scope>NUCLEOTIDE SEQUENCE [LARGE SCALE GENOMIC DNA]</scope>
    <source>
        <strain evidence="2 3">PCC 7417</strain>
    </source>
</reference>
<dbReference type="InterPro" id="IPR001087">
    <property type="entry name" value="GDSL"/>
</dbReference>
<dbReference type="PANTHER" id="PTHR45648:SF22">
    <property type="entry name" value="GDSL LIPASE_ACYLHYDROLASE FAMILY PROTEIN (AFU_ORTHOLOGUE AFUA_4G14700)"/>
    <property type="match status" value="1"/>
</dbReference>
<sequence>MICETQRKNTENSINMKNQVVAAGFVIFSFMLPLKANAATFSQIYAFGDSLVDNGNAYQLTGGAIPPEPFYDNGRFSNGPVWVEYLANALGIQETNYAVGGANTNTSNTLIPNNPLNLPGLTQQIQTFVASYPQADENALYVVWAGANDYLGAGVTNPLLPVNNLASTVATLASVGAKNFLVVNLPDLGKLPGTKGSPFSGGLNYLTGLHNSALSQTLNGLNQQQPNINITLLDINSLINQAIASPGKFGFTNVTDPCLNLDAQTICANPDEYLFWDAIHPTTSTHKIVAGAALVAVPESSPVLGMLALGALGATALLKRKQKKSPLTPASRVLAAQSSHIKVEN</sequence>